<dbReference type="HOGENOM" id="CLU_2930037_0_0_2"/>
<protein>
    <submittedName>
        <fullName evidence="1">Uncharacterized protein</fullName>
    </submittedName>
</protein>
<dbReference type="EMBL" id="CP010868">
    <property type="protein sequence ID" value="AJM92659.1"/>
    <property type="molecule type" value="Genomic_DNA"/>
</dbReference>
<organism evidence="1 2">
    <name type="scientific">Nitrosopumilus piranensis</name>
    <dbReference type="NCBI Taxonomy" id="1582439"/>
    <lineage>
        <taxon>Archaea</taxon>
        <taxon>Nitrososphaerota</taxon>
        <taxon>Nitrososphaeria</taxon>
        <taxon>Nitrosopumilales</taxon>
        <taxon>Nitrosopumilaceae</taxon>
        <taxon>Nitrosopumilus</taxon>
    </lineage>
</organism>
<reference evidence="1 2" key="2">
    <citation type="journal article" date="2016" name="ISME J.">
        <title>Physiological and genomic characterization of two novel marine thaumarchaeal strains indicates niche differentiation.</title>
        <authorList>
            <person name="Bayer B."/>
            <person name="Vojvoda J."/>
            <person name="Offre P."/>
            <person name="Alves R.J."/>
            <person name="Elisabeth N.H."/>
            <person name="Garcia J.A."/>
            <person name="Volland J.M."/>
            <person name="Srivastava A."/>
            <person name="Schleper C."/>
            <person name="Herndl G.J."/>
        </authorList>
    </citation>
    <scope>NUCLEOTIDE SEQUENCE [LARGE SCALE GENOMIC DNA]</scope>
    <source>
        <strain evidence="1 2">D3C</strain>
    </source>
</reference>
<dbReference type="Proteomes" id="UP000032027">
    <property type="component" value="Chromosome"/>
</dbReference>
<name>A0A0C5BWN1_9ARCH</name>
<sequence length="60" mass="7226">MNNTNSSNRFWAGYICTTQVLRTGNFTDYFKISIKAQNYSEDRLTSIQFFKLLWIRIMFM</sequence>
<dbReference type="AlphaFoldDB" id="A0A0C5BWN1"/>
<proteinExistence type="predicted"/>
<accession>A0A0C5BWN1</accession>
<gene>
    <name evidence="1" type="ORF">NPIRD3C_1447</name>
</gene>
<evidence type="ECO:0000313" key="2">
    <source>
        <dbReference type="Proteomes" id="UP000032027"/>
    </source>
</evidence>
<dbReference type="STRING" id="1582439.NPIRD3C_1447"/>
<dbReference type="KEGG" id="nid:NPIRD3C_1447"/>
<reference evidence="2" key="1">
    <citation type="submission" date="2015-02" db="EMBL/GenBank/DDBJ databases">
        <title>Characterization of two novel Thaumarchaeota isolated from the Northern Adriatic Sea.</title>
        <authorList>
            <person name="Bayer B."/>
            <person name="Vojvoda J."/>
            <person name="Offre P."/>
            <person name="Srivastava A."/>
            <person name="Elisabeth N."/>
            <person name="Garcia J.A.L."/>
            <person name="Schleper C."/>
            <person name="Herndl G.J."/>
        </authorList>
    </citation>
    <scope>NUCLEOTIDE SEQUENCE [LARGE SCALE GENOMIC DNA]</scope>
    <source>
        <strain evidence="2">D3C</strain>
    </source>
</reference>
<keyword evidence="2" id="KW-1185">Reference proteome</keyword>
<evidence type="ECO:0000313" key="1">
    <source>
        <dbReference type="EMBL" id="AJM92659.1"/>
    </source>
</evidence>
<reference evidence="1 2" key="3">
    <citation type="journal article" date="2019" name="Int. J. Syst. Evol. Microbiol.">
        <title>Nitrosopumilus adriaticus sp. nov. and Nitrosopumilus piranensis sp. nov., two ammonia-oxidizing archaea from the Adriatic Sea and members of the class Nitrososphaeria.</title>
        <authorList>
            <person name="Bayer B."/>
            <person name="Vojvoda J."/>
            <person name="Reinthaler T."/>
            <person name="Reyes C."/>
            <person name="Pinto M."/>
            <person name="Herndl G.J."/>
        </authorList>
    </citation>
    <scope>NUCLEOTIDE SEQUENCE [LARGE SCALE GENOMIC DNA]</scope>
    <source>
        <strain evidence="1 2">D3C</strain>
    </source>
</reference>